<feature type="transmembrane region" description="Helical" evidence="1">
    <location>
        <begin position="123"/>
        <end position="141"/>
    </location>
</feature>
<feature type="transmembrane region" description="Helical" evidence="1">
    <location>
        <begin position="92"/>
        <end position="111"/>
    </location>
</feature>
<sequence>MDRSDEQEESMIEVQPQQSQAIEEIKLDNKEATTIKQLKQILEESDIDWERIKNIQGMYLIMLALQNIFSLWILLLLYLLNFGKNIADLIRYPFDILFIFLYLYCLVQIQYKQEDWKVPPFNYLLYMIHSVTRTFLSIYVIFRFPYIHLEIVYIMLTFDFIIVYLLFQIDKKNKIQCFLAKDYWWRALIIFMIQEMLVNTVYAVYSWFEVFTWFLVYFIILCYVLWECQMIRYRQHIIFHFNAFYLGQAYLDSDILFPCSLLKLFKH</sequence>
<feature type="transmembrane region" description="Helical" evidence="1">
    <location>
        <begin position="147"/>
        <end position="167"/>
    </location>
</feature>
<feature type="transmembrane region" description="Helical" evidence="1">
    <location>
        <begin position="59"/>
        <end position="80"/>
    </location>
</feature>
<proteinExistence type="predicted"/>
<evidence type="ECO:0000313" key="4">
    <source>
        <dbReference type="Proteomes" id="UP000688137"/>
    </source>
</evidence>
<reference evidence="3" key="1">
    <citation type="submission" date="2021-01" db="EMBL/GenBank/DDBJ databases">
        <authorList>
            <consortium name="Genoscope - CEA"/>
            <person name="William W."/>
        </authorList>
    </citation>
    <scope>NUCLEOTIDE SEQUENCE</scope>
</reference>
<gene>
    <name evidence="2" type="ORF">PPRIM_AZ9-3.1.T0170173</name>
    <name evidence="3" type="ORF">PPRIM_AZ9-3.1.T0170174</name>
</gene>
<feature type="transmembrane region" description="Helical" evidence="1">
    <location>
        <begin position="210"/>
        <end position="226"/>
    </location>
</feature>
<evidence type="ECO:0000313" key="2">
    <source>
        <dbReference type="EMBL" id="CAD8050669.1"/>
    </source>
</evidence>
<dbReference type="EMBL" id="CAJJDM010000012">
    <property type="protein sequence ID" value="CAD8050669.1"/>
    <property type="molecule type" value="Genomic_DNA"/>
</dbReference>
<dbReference type="Proteomes" id="UP000688137">
    <property type="component" value="Unassembled WGS sequence"/>
</dbReference>
<evidence type="ECO:0000313" key="3">
    <source>
        <dbReference type="EMBL" id="CAD8050671.1"/>
    </source>
</evidence>
<evidence type="ECO:0008006" key="5">
    <source>
        <dbReference type="Google" id="ProtNLM"/>
    </source>
</evidence>
<organism evidence="3 4">
    <name type="scientific">Paramecium primaurelia</name>
    <dbReference type="NCBI Taxonomy" id="5886"/>
    <lineage>
        <taxon>Eukaryota</taxon>
        <taxon>Sar</taxon>
        <taxon>Alveolata</taxon>
        <taxon>Ciliophora</taxon>
        <taxon>Intramacronucleata</taxon>
        <taxon>Oligohymenophorea</taxon>
        <taxon>Peniculida</taxon>
        <taxon>Parameciidae</taxon>
        <taxon>Paramecium</taxon>
    </lineage>
</organism>
<feature type="transmembrane region" description="Helical" evidence="1">
    <location>
        <begin position="183"/>
        <end position="204"/>
    </location>
</feature>
<keyword evidence="4" id="KW-1185">Reference proteome</keyword>
<protein>
    <recommendedName>
        <fullName evidence="5">Transmembrane protein</fullName>
    </recommendedName>
</protein>
<keyword evidence="1" id="KW-1133">Transmembrane helix</keyword>
<keyword evidence="1" id="KW-0812">Transmembrane</keyword>
<dbReference type="AlphaFoldDB" id="A0A8S1K7D7"/>
<dbReference type="EMBL" id="CAJJDM010000012">
    <property type="protein sequence ID" value="CAD8050671.1"/>
    <property type="molecule type" value="Genomic_DNA"/>
</dbReference>
<comment type="caution">
    <text evidence="3">The sequence shown here is derived from an EMBL/GenBank/DDBJ whole genome shotgun (WGS) entry which is preliminary data.</text>
</comment>
<evidence type="ECO:0000256" key="1">
    <source>
        <dbReference type="SAM" id="Phobius"/>
    </source>
</evidence>
<accession>A0A8S1K7D7</accession>
<name>A0A8S1K7D7_PARPR</name>
<keyword evidence="1" id="KW-0472">Membrane</keyword>